<dbReference type="GO" id="GO:0007154">
    <property type="term" value="P:cell communication"/>
    <property type="evidence" value="ECO:0007669"/>
    <property type="project" value="InterPro"/>
</dbReference>
<gene>
    <name evidence="7" type="ORF">FRUB_01493</name>
</gene>
<dbReference type="Pfam" id="PF14339">
    <property type="entry name" value="DUF4394"/>
    <property type="match status" value="1"/>
</dbReference>
<keyword evidence="8" id="KW-1185">Reference proteome</keyword>
<dbReference type="PANTHER" id="PTHR11878">
    <property type="entry name" value="SODIUM/CALCIUM EXCHANGER"/>
    <property type="match status" value="1"/>
</dbReference>
<dbReference type="SUPFAM" id="SSF63825">
    <property type="entry name" value="YWTD domain"/>
    <property type="match status" value="1"/>
</dbReference>
<dbReference type="SUPFAM" id="SSF141072">
    <property type="entry name" value="CalX-like"/>
    <property type="match status" value="1"/>
</dbReference>
<keyword evidence="2" id="KW-0677">Repeat</keyword>
<dbReference type="Pfam" id="PF13517">
    <property type="entry name" value="FG-GAP_3"/>
    <property type="match status" value="1"/>
</dbReference>
<dbReference type="SUPFAM" id="SSF69318">
    <property type="entry name" value="Integrin alpha N-terminal domain"/>
    <property type="match status" value="1"/>
</dbReference>
<evidence type="ECO:0000256" key="1">
    <source>
        <dbReference type="ARBA" id="ARBA00022729"/>
    </source>
</evidence>
<sequence>MVELEDRSVPAPLLGLTTNDTLVSFDSDTPGTVTAATPVTGLAAGTSLVGIDYRPLTGQLYAVGSDSRVYVVDPTSGIATAQGSGPFAPALSGANFGLSFDPTDDQLRVVSDTGQNLLISLVTFTATAETPLAYDPSDENTGATPDIVAAAYTNNLAGATTTTLYAIDAARDELVMVGGPDSQTPSPDAGGLFTVMGGPLGMQSTSQTALAATESSDPFAPVYAVTTPTGSSVTQLYAVNLTTGVATGLGAVGSSQSLRGLATLPPQVGAGIVQLGAATYMENQNASLTIPVTRSGGATGTITVPFATADGTAVGGVDYVPVSGTLTFGPGVTAQSITVPALPDLTGTDGTTTKTFTVTLSSPTGGAALGAVASATVTLSDTALPPAPPPPLAPPAAVPPASPVSAPVSPPPASPPGSPPPPPTVLVPTAPTRYYAVGAGAGGAPVVNVYNVATGALVKSFFAFDSSFRDGVHVAVGDVNGDGVDDIIVGAGNGGGPEVEVFDGVTFQPIMAFFAYDSSFRGGVNVAAGDVNGDGFADIITGAGVGGGPQVNEYDGTTGAEIRTFFAFESDFRDGVQVAAGPLTNTGTDSVVTTPGPGGAPRVTVYDGATNTVLADYFAGDPTTRAGLSVAVGQFRAGGIADVVVGSGPGVAPEVSLYLGTSSTLDTQFAPFPATQTGGISVAAKTDAFGTGLVYVGPTTNGAPTVSAYDPLTQSLVSSVSAFDPSFQGGVFVG</sequence>
<dbReference type="EMBL" id="NIDE01000002">
    <property type="protein sequence ID" value="OWK45162.1"/>
    <property type="molecule type" value="Genomic_DNA"/>
</dbReference>
<keyword evidence="3" id="KW-0106">Calcium</keyword>
<dbReference type="Gene3D" id="2.60.40.2030">
    <property type="match status" value="1"/>
</dbReference>
<dbReference type="InterPro" id="IPR025507">
    <property type="entry name" value="DUF4394"/>
</dbReference>
<feature type="region of interest" description="Disordered" evidence="5">
    <location>
        <begin position="383"/>
        <end position="425"/>
    </location>
</feature>
<keyword evidence="1" id="KW-0732">Signal</keyword>
<evidence type="ECO:0000256" key="4">
    <source>
        <dbReference type="ARBA" id="ARBA00023065"/>
    </source>
</evidence>
<dbReference type="Gene3D" id="2.130.10.130">
    <property type="entry name" value="Integrin alpha, N-terminal"/>
    <property type="match status" value="1"/>
</dbReference>
<proteinExistence type="predicted"/>
<dbReference type="Pfam" id="PF03160">
    <property type="entry name" value="Calx-beta"/>
    <property type="match status" value="1"/>
</dbReference>
<evidence type="ECO:0000256" key="5">
    <source>
        <dbReference type="SAM" id="MobiDB-lite"/>
    </source>
</evidence>
<dbReference type="GO" id="GO:0016020">
    <property type="term" value="C:membrane"/>
    <property type="evidence" value="ECO:0007669"/>
    <property type="project" value="InterPro"/>
</dbReference>
<dbReference type="InterPro" id="IPR003644">
    <property type="entry name" value="Calx_beta"/>
</dbReference>
<dbReference type="InterPro" id="IPR051171">
    <property type="entry name" value="CaCA"/>
</dbReference>
<reference evidence="8" key="1">
    <citation type="submission" date="2017-06" db="EMBL/GenBank/DDBJ databases">
        <title>Genome analysis of Fimbriiglobus ruber SP5, the first member of the order Planctomycetales with confirmed chitinolytic capability.</title>
        <authorList>
            <person name="Ravin N.V."/>
            <person name="Rakitin A.L."/>
            <person name="Ivanova A.A."/>
            <person name="Beletsky A.V."/>
            <person name="Kulichevskaya I.S."/>
            <person name="Mardanov A.V."/>
            <person name="Dedysh S.N."/>
        </authorList>
    </citation>
    <scope>NUCLEOTIDE SEQUENCE [LARGE SCALE GENOMIC DNA]</scope>
    <source>
        <strain evidence="8">SP5</strain>
    </source>
</reference>
<dbReference type="InterPro" id="IPR013517">
    <property type="entry name" value="FG-GAP"/>
</dbReference>
<dbReference type="InterPro" id="IPR038081">
    <property type="entry name" value="CalX-like_sf"/>
</dbReference>
<dbReference type="GO" id="GO:0030001">
    <property type="term" value="P:metal ion transport"/>
    <property type="evidence" value="ECO:0007669"/>
    <property type="project" value="TreeGrafter"/>
</dbReference>
<evidence type="ECO:0000313" key="8">
    <source>
        <dbReference type="Proteomes" id="UP000214646"/>
    </source>
</evidence>
<dbReference type="AlphaFoldDB" id="A0A225DUT5"/>
<protein>
    <submittedName>
        <fullName evidence="7">Rhs family protein</fullName>
    </submittedName>
</protein>
<feature type="domain" description="Calx-beta" evidence="6">
    <location>
        <begin position="260"/>
        <end position="361"/>
    </location>
</feature>
<dbReference type="PANTHER" id="PTHR11878:SF65">
    <property type="entry name" value="NA_CA-EXCHANGE PROTEIN, ISOFORM G"/>
    <property type="match status" value="1"/>
</dbReference>
<keyword evidence="4" id="KW-0813">Transport</keyword>
<keyword evidence="4" id="KW-0406">Ion transport</keyword>
<comment type="caution">
    <text evidence="7">The sequence shown here is derived from an EMBL/GenBank/DDBJ whole genome shotgun (WGS) entry which is preliminary data.</text>
</comment>
<name>A0A225DUT5_9BACT</name>
<dbReference type="Proteomes" id="UP000214646">
    <property type="component" value="Unassembled WGS sequence"/>
</dbReference>
<accession>A0A225DUT5</accession>
<dbReference type="SMART" id="SM00237">
    <property type="entry name" value="Calx_beta"/>
    <property type="match status" value="1"/>
</dbReference>
<dbReference type="InterPro" id="IPR028994">
    <property type="entry name" value="Integrin_alpha_N"/>
</dbReference>
<evidence type="ECO:0000256" key="3">
    <source>
        <dbReference type="ARBA" id="ARBA00022837"/>
    </source>
</evidence>
<evidence type="ECO:0000256" key="2">
    <source>
        <dbReference type="ARBA" id="ARBA00022737"/>
    </source>
</evidence>
<organism evidence="7 8">
    <name type="scientific">Fimbriiglobus ruber</name>
    <dbReference type="NCBI Taxonomy" id="1908690"/>
    <lineage>
        <taxon>Bacteria</taxon>
        <taxon>Pseudomonadati</taxon>
        <taxon>Planctomycetota</taxon>
        <taxon>Planctomycetia</taxon>
        <taxon>Gemmatales</taxon>
        <taxon>Gemmataceae</taxon>
        <taxon>Fimbriiglobus</taxon>
    </lineage>
</organism>
<feature type="compositionally biased region" description="Pro residues" evidence="5">
    <location>
        <begin position="385"/>
        <end position="425"/>
    </location>
</feature>
<evidence type="ECO:0000259" key="6">
    <source>
        <dbReference type="SMART" id="SM00237"/>
    </source>
</evidence>
<evidence type="ECO:0000313" key="7">
    <source>
        <dbReference type="EMBL" id="OWK45162.1"/>
    </source>
</evidence>